<evidence type="ECO:0000256" key="3">
    <source>
        <dbReference type="ARBA" id="ARBA00023125"/>
    </source>
</evidence>
<keyword evidence="4" id="KW-0804">Transcription</keyword>
<dbReference type="FunFam" id="2.20.25.80:FF:000003">
    <property type="entry name" value="WRKY transcription factor 57"/>
    <property type="match status" value="1"/>
</dbReference>
<dbReference type="InterPro" id="IPR044810">
    <property type="entry name" value="WRKY_plant"/>
</dbReference>
<dbReference type="InterPro" id="IPR003657">
    <property type="entry name" value="WRKY_dom"/>
</dbReference>
<dbReference type="EMBL" id="JACEFO010001754">
    <property type="protein sequence ID" value="KAF8709828.1"/>
    <property type="molecule type" value="Genomic_DNA"/>
</dbReference>
<feature type="compositionally biased region" description="Low complexity" evidence="6">
    <location>
        <begin position="278"/>
        <end position="295"/>
    </location>
</feature>
<reference evidence="8" key="1">
    <citation type="submission" date="2020-07" db="EMBL/GenBank/DDBJ databases">
        <title>Genome sequence and genetic diversity analysis of an under-domesticated orphan crop, white fonio (Digitaria exilis).</title>
        <authorList>
            <person name="Bennetzen J.L."/>
            <person name="Chen S."/>
            <person name="Ma X."/>
            <person name="Wang X."/>
            <person name="Yssel A.E.J."/>
            <person name="Chaluvadi S.R."/>
            <person name="Johnson M."/>
            <person name="Gangashetty P."/>
            <person name="Hamidou F."/>
            <person name="Sanogo M.D."/>
            <person name="Zwaenepoel A."/>
            <person name="Wallace J."/>
            <person name="Van De Peer Y."/>
            <person name="Van Deynze A."/>
        </authorList>
    </citation>
    <scope>NUCLEOTIDE SEQUENCE</scope>
    <source>
        <tissue evidence="8">Leaves</tissue>
    </source>
</reference>
<dbReference type="PANTHER" id="PTHR31221:SF334">
    <property type="entry name" value="WRKY TRANSCRIPTION FACTOR 57-RELATED"/>
    <property type="match status" value="1"/>
</dbReference>
<feature type="domain" description="WRKY" evidence="7">
    <location>
        <begin position="134"/>
        <end position="199"/>
    </location>
</feature>
<evidence type="ECO:0000256" key="1">
    <source>
        <dbReference type="ARBA" id="ARBA00004123"/>
    </source>
</evidence>
<keyword evidence="9" id="KW-1185">Reference proteome</keyword>
<keyword evidence="5" id="KW-0539">Nucleus</keyword>
<comment type="caution">
    <text evidence="8">The sequence shown here is derived from an EMBL/GenBank/DDBJ whole genome shotgun (WGS) entry which is preliminary data.</text>
</comment>
<sequence>MAGAAGDSSREGVGGDGDWGFAGADAFAEYTSSVFAELGWPGDLAAELPVLDLPEAAAPPLGEVTRPEEIVAPGRSGDAAAASSSSSGEGDGAATGSDDRKPAAETACRITKPAVAKKGQKRARQPRFAFMTKSEIDHLEDGYRWRKYGQKAVKNSPFPRSYYRCTNSKCAVKKRVERSSADPSVVITTYEGQHCHHIGSFQRGSSASTQHIHSAAAVALAEQMSPFIPAAQQLYSLPRLHLQSSPSSETALSSASTSLQHLNGGDELRRRTSYSPRVPSMMSSPQTPSSVPPSISVEMAGLLDDMVPHGVRHG</sequence>
<dbReference type="PROSITE" id="PS50811">
    <property type="entry name" value="WRKY"/>
    <property type="match status" value="1"/>
</dbReference>
<evidence type="ECO:0000256" key="6">
    <source>
        <dbReference type="SAM" id="MobiDB-lite"/>
    </source>
</evidence>
<evidence type="ECO:0000313" key="8">
    <source>
        <dbReference type="EMBL" id="KAF8709828.1"/>
    </source>
</evidence>
<organism evidence="8 9">
    <name type="scientific">Digitaria exilis</name>
    <dbReference type="NCBI Taxonomy" id="1010633"/>
    <lineage>
        <taxon>Eukaryota</taxon>
        <taxon>Viridiplantae</taxon>
        <taxon>Streptophyta</taxon>
        <taxon>Embryophyta</taxon>
        <taxon>Tracheophyta</taxon>
        <taxon>Spermatophyta</taxon>
        <taxon>Magnoliopsida</taxon>
        <taxon>Liliopsida</taxon>
        <taxon>Poales</taxon>
        <taxon>Poaceae</taxon>
        <taxon>PACMAD clade</taxon>
        <taxon>Panicoideae</taxon>
        <taxon>Panicodae</taxon>
        <taxon>Paniceae</taxon>
        <taxon>Anthephorinae</taxon>
        <taxon>Digitaria</taxon>
    </lineage>
</organism>
<dbReference type="GO" id="GO:0003700">
    <property type="term" value="F:DNA-binding transcription factor activity"/>
    <property type="evidence" value="ECO:0007669"/>
    <property type="project" value="InterPro"/>
</dbReference>
<dbReference type="InterPro" id="IPR036576">
    <property type="entry name" value="WRKY_dom_sf"/>
</dbReference>
<gene>
    <name evidence="8" type="ORF">HU200_029540</name>
</gene>
<feature type="region of interest" description="Disordered" evidence="6">
    <location>
        <begin position="246"/>
        <end position="295"/>
    </location>
</feature>
<keyword evidence="3" id="KW-0238">DNA-binding</keyword>
<feature type="compositionally biased region" description="Low complexity" evidence="6">
    <location>
        <begin position="72"/>
        <end position="96"/>
    </location>
</feature>
<evidence type="ECO:0000256" key="5">
    <source>
        <dbReference type="ARBA" id="ARBA00023242"/>
    </source>
</evidence>
<evidence type="ECO:0000256" key="2">
    <source>
        <dbReference type="ARBA" id="ARBA00023015"/>
    </source>
</evidence>
<keyword evidence="2" id="KW-0805">Transcription regulation</keyword>
<dbReference type="PANTHER" id="PTHR31221">
    <property type="entry name" value="WRKY TRANSCRIPTION FACTOR PROTEIN 1-RELATED"/>
    <property type="match status" value="1"/>
</dbReference>
<dbReference type="Gene3D" id="2.20.25.80">
    <property type="entry name" value="WRKY domain"/>
    <property type="match status" value="1"/>
</dbReference>
<feature type="compositionally biased region" description="Low complexity" evidence="6">
    <location>
        <begin position="246"/>
        <end position="259"/>
    </location>
</feature>
<dbReference type="Pfam" id="PF03106">
    <property type="entry name" value="WRKY"/>
    <property type="match status" value="1"/>
</dbReference>
<evidence type="ECO:0000313" key="9">
    <source>
        <dbReference type="Proteomes" id="UP000636709"/>
    </source>
</evidence>
<dbReference type="SMART" id="SM00774">
    <property type="entry name" value="WRKY"/>
    <property type="match status" value="1"/>
</dbReference>
<dbReference type="SUPFAM" id="SSF118290">
    <property type="entry name" value="WRKY DNA-binding domain"/>
    <property type="match status" value="1"/>
</dbReference>
<evidence type="ECO:0000259" key="7">
    <source>
        <dbReference type="PROSITE" id="PS50811"/>
    </source>
</evidence>
<proteinExistence type="predicted"/>
<dbReference type="Proteomes" id="UP000636709">
    <property type="component" value="Unassembled WGS sequence"/>
</dbReference>
<name>A0A835BSL0_9POAL</name>
<dbReference type="GO" id="GO:0005634">
    <property type="term" value="C:nucleus"/>
    <property type="evidence" value="ECO:0007669"/>
    <property type="project" value="UniProtKB-SubCell"/>
</dbReference>
<accession>A0A835BSL0</accession>
<dbReference type="GO" id="GO:0043565">
    <property type="term" value="F:sequence-specific DNA binding"/>
    <property type="evidence" value="ECO:0007669"/>
    <property type="project" value="InterPro"/>
</dbReference>
<dbReference type="AlphaFoldDB" id="A0A835BSL0"/>
<evidence type="ECO:0000256" key="4">
    <source>
        <dbReference type="ARBA" id="ARBA00023163"/>
    </source>
</evidence>
<protein>
    <recommendedName>
        <fullName evidence="7">WRKY domain-containing protein</fullName>
    </recommendedName>
</protein>
<comment type="subcellular location">
    <subcellularLocation>
        <location evidence="1">Nucleus</location>
    </subcellularLocation>
</comment>
<dbReference type="OrthoDB" id="771376at2759"/>
<feature type="region of interest" description="Disordered" evidence="6">
    <location>
        <begin position="59"/>
        <end position="109"/>
    </location>
</feature>